<dbReference type="EMBL" id="ABEU02000009">
    <property type="protein sequence ID" value="PNR47742.1"/>
    <property type="molecule type" value="Genomic_DNA"/>
</dbReference>
<gene>
    <name evidence="1" type="ORF">PHYPA_012215</name>
</gene>
<evidence type="ECO:0000313" key="1">
    <source>
        <dbReference type="EMBL" id="PNR47742.1"/>
    </source>
</evidence>
<sequence>MQCMITLLVKLHTVYRNYAFRSKTTFENSPCQQIHFNHIITISLSTEEVVFCSMSLEKKTSKLKMPENECLNSDKLFTKFKLPRLF</sequence>
<evidence type="ECO:0000313" key="3">
    <source>
        <dbReference type="Proteomes" id="UP000006727"/>
    </source>
</evidence>
<keyword evidence="3" id="KW-1185">Reference proteome</keyword>
<dbReference type="InParanoid" id="A0A2K1K1U3"/>
<dbReference type="EnsemblPlants" id="Pp3c9_3371V3.1">
    <property type="protein sequence ID" value="PAC:32912258.CDS.1"/>
    <property type="gene ID" value="Pp3c9_3371"/>
</dbReference>
<dbReference type="Proteomes" id="UP000006727">
    <property type="component" value="Chromosome 9"/>
</dbReference>
<protein>
    <submittedName>
        <fullName evidence="1 2">Uncharacterized protein</fullName>
    </submittedName>
</protein>
<name>A0A2K1K1U3_PHYPA</name>
<reference evidence="2" key="3">
    <citation type="submission" date="2020-12" db="UniProtKB">
        <authorList>
            <consortium name="EnsemblPlants"/>
        </authorList>
    </citation>
    <scope>IDENTIFICATION</scope>
</reference>
<organism evidence="1">
    <name type="scientific">Physcomitrium patens</name>
    <name type="common">Spreading-leaved earth moss</name>
    <name type="synonym">Physcomitrella patens</name>
    <dbReference type="NCBI Taxonomy" id="3218"/>
    <lineage>
        <taxon>Eukaryota</taxon>
        <taxon>Viridiplantae</taxon>
        <taxon>Streptophyta</taxon>
        <taxon>Embryophyta</taxon>
        <taxon>Bryophyta</taxon>
        <taxon>Bryophytina</taxon>
        <taxon>Bryopsida</taxon>
        <taxon>Funariidae</taxon>
        <taxon>Funariales</taxon>
        <taxon>Funariaceae</taxon>
        <taxon>Physcomitrium</taxon>
    </lineage>
</organism>
<dbReference type="AlphaFoldDB" id="A0A2K1K1U3"/>
<accession>A0A2K1K1U3</accession>
<proteinExistence type="predicted"/>
<dbReference type="Gramene" id="Pp3c9_3371V3.1">
    <property type="protein sequence ID" value="PAC:32912258.CDS.1"/>
    <property type="gene ID" value="Pp3c9_3371"/>
</dbReference>
<reference evidence="1 3" key="1">
    <citation type="journal article" date="2008" name="Science">
        <title>The Physcomitrella genome reveals evolutionary insights into the conquest of land by plants.</title>
        <authorList>
            <person name="Rensing S."/>
            <person name="Lang D."/>
            <person name="Zimmer A."/>
            <person name="Terry A."/>
            <person name="Salamov A."/>
            <person name="Shapiro H."/>
            <person name="Nishiyama T."/>
            <person name="Perroud P.-F."/>
            <person name="Lindquist E."/>
            <person name="Kamisugi Y."/>
            <person name="Tanahashi T."/>
            <person name="Sakakibara K."/>
            <person name="Fujita T."/>
            <person name="Oishi K."/>
            <person name="Shin-I T."/>
            <person name="Kuroki Y."/>
            <person name="Toyoda A."/>
            <person name="Suzuki Y."/>
            <person name="Hashimoto A."/>
            <person name="Yamaguchi K."/>
            <person name="Sugano A."/>
            <person name="Kohara Y."/>
            <person name="Fujiyama A."/>
            <person name="Anterola A."/>
            <person name="Aoki S."/>
            <person name="Ashton N."/>
            <person name="Barbazuk W.B."/>
            <person name="Barker E."/>
            <person name="Bennetzen J."/>
            <person name="Bezanilla M."/>
            <person name="Blankenship R."/>
            <person name="Cho S.H."/>
            <person name="Dutcher S."/>
            <person name="Estelle M."/>
            <person name="Fawcett J.A."/>
            <person name="Gundlach H."/>
            <person name="Hanada K."/>
            <person name="Heyl A."/>
            <person name="Hicks K.A."/>
            <person name="Hugh J."/>
            <person name="Lohr M."/>
            <person name="Mayer K."/>
            <person name="Melkozernov A."/>
            <person name="Murata T."/>
            <person name="Nelson D."/>
            <person name="Pils B."/>
            <person name="Prigge M."/>
            <person name="Reiss B."/>
            <person name="Renner T."/>
            <person name="Rombauts S."/>
            <person name="Rushton P."/>
            <person name="Sanderfoot A."/>
            <person name="Schween G."/>
            <person name="Shiu S.-H."/>
            <person name="Stueber K."/>
            <person name="Theodoulou F.L."/>
            <person name="Tu H."/>
            <person name="Van de Peer Y."/>
            <person name="Verrier P.J."/>
            <person name="Waters E."/>
            <person name="Wood A."/>
            <person name="Yang L."/>
            <person name="Cove D."/>
            <person name="Cuming A."/>
            <person name="Hasebe M."/>
            <person name="Lucas S."/>
            <person name="Mishler D.B."/>
            <person name="Reski R."/>
            <person name="Grigoriev I."/>
            <person name="Quatrano R.S."/>
            <person name="Boore J.L."/>
        </authorList>
    </citation>
    <scope>NUCLEOTIDE SEQUENCE [LARGE SCALE GENOMIC DNA]</scope>
    <source>
        <strain evidence="2 3">cv. Gransden 2004</strain>
    </source>
</reference>
<reference evidence="1 3" key="2">
    <citation type="journal article" date="2018" name="Plant J.">
        <title>The Physcomitrella patens chromosome-scale assembly reveals moss genome structure and evolution.</title>
        <authorList>
            <person name="Lang D."/>
            <person name="Ullrich K.K."/>
            <person name="Murat F."/>
            <person name="Fuchs J."/>
            <person name="Jenkins J."/>
            <person name="Haas F.B."/>
            <person name="Piednoel M."/>
            <person name="Gundlach H."/>
            <person name="Van Bel M."/>
            <person name="Meyberg R."/>
            <person name="Vives C."/>
            <person name="Morata J."/>
            <person name="Symeonidi A."/>
            <person name="Hiss M."/>
            <person name="Muchero W."/>
            <person name="Kamisugi Y."/>
            <person name="Saleh O."/>
            <person name="Blanc G."/>
            <person name="Decker E.L."/>
            <person name="van Gessel N."/>
            <person name="Grimwood J."/>
            <person name="Hayes R.D."/>
            <person name="Graham S.W."/>
            <person name="Gunter L.E."/>
            <person name="McDaniel S.F."/>
            <person name="Hoernstein S.N.W."/>
            <person name="Larsson A."/>
            <person name="Li F.W."/>
            <person name="Perroud P.F."/>
            <person name="Phillips J."/>
            <person name="Ranjan P."/>
            <person name="Rokshar D.S."/>
            <person name="Rothfels C.J."/>
            <person name="Schneider L."/>
            <person name="Shu S."/>
            <person name="Stevenson D.W."/>
            <person name="Thummler F."/>
            <person name="Tillich M."/>
            <person name="Villarreal Aguilar J.C."/>
            <person name="Widiez T."/>
            <person name="Wong G.K."/>
            <person name="Wymore A."/>
            <person name="Zhang Y."/>
            <person name="Zimmer A.D."/>
            <person name="Quatrano R.S."/>
            <person name="Mayer K.F.X."/>
            <person name="Goodstein D."/>
            <person name="Casacuberta J.M."/>
            <person name="Vandepoele K."/>
            <person name="Reski R."/>
            <person name="Cuming A.C."/>
            <person name="Tuskan G.A."/>
            <person name="Maumus F."/>
            <person name="Salse J."/>
            <person name="Schmutz J."/>
            <person name="Rensing S.A."/>
        </authorList>
    </citation>
    <scope>NUCLEOTIDE SEQUENCE [LARGE SCALE GENOMIC DNA]</scope>
    <source>
        <strain evidence="2 3">cv. Gransden 2004</strain>
    </source>
</reference>
<evidence type="ECO:0000313" key="2">
    <source>
        <dbReference type="EnsemblPlants" id="PAC:32912258.CDS.1"/>
    </source>
</evidence>